<dbReference type="Proteomes" id="UP000595663">
    <property type="component" value="Chromosome"/>
</dbReference>
<dbReference type="KEGG" id="ajp:AMJAP_0005"/>
<protein>
    <submittedName>
        <fullName evidence="1">Uncharacterized protein</fullName>
    </submittedName>
</protein>
<organism evidence="1 2">
    <name type="scientific">Amphritea japonica ATCC BAA-1530</name>
    <dbReference type="NCBI Taxonomy" id="1278309"/>
    <lineage>
        <taxon>Bacteria</taxon>
        <taxon>Pseudomonadati</taxon>
        <taxon>Pseudomonadota</taxon>
        <taxon>Gammaproteobacteria</taxon>
        <taxon>Oceanospirillales</taxon>
        <taxon>Oceanospirillaceae</taxon>
        <taxon>Amphritea</taxon>
    </lineage>
</organism>
<sequence>MNTLESLFPAQPDYSGSWQAIYLEPIIGSGEKIAIVATAIGVDKQCKVIQAIRPELLDCLYGSQAEKMQAMIDWVMNSANNEINTNGTLSNWSPPFDGVKLGQEHIAADENIEGILKQAIRISASLSTLALDAEREDDEEQPRQYSENWTRSIADEIRLISPHFASHFNKRIKISDTDILTSYGFLTDKYVSNFGLLVPSRLSASLNSMKAKLFDLESLKKSQLLVKPVTYEMIIGMPAFDDPTLSNKAVNRLQDTVKMVSELANSEDINLIQTKNAKQAAEHLISLAA</sequence>
<dbReference type="AlphaFoldDB" id="A0A7R6P703"/>
<dbReference type="RefSeq" id="WP_019621234.1">
    <property type="nucleotide sequence ID" value="NZ_AP014545.1"/>
</dbReference>
<accession>A0A7R6P703</accession>
<keyword evidence="2" id="KW-1185">Reference proteome</keyword>
<gene>
    <name evidence="1" type="ORF">AMJAP_0005</name>
</gene>
<proteinExistence type="predicted"/>
<dbReference type="EMBL" id="AP014545">
    <property type="protein sequence ID" value="BBB24607.1"/>
    <property type="molecule type" value="Genomic_DNA"/>
</dbReference>
<name>A0A7R6P703_9GAMM</name>
<dbReference type="OrthoDB" id="6119038at2"/>
<evidence type="ECO:0000313" key="1">
    <source>
        <dbReference type="EMBL" id="BBB24607.1"/>
    </source>
</evidence>
<evidence type="ECO:0000313" key="2">
    <source>
        <dbReference type="Proteomes" id="UP000595663"/>
    </source>
</evidence>
<reference evidence="1 2" key="1">
    <citation type="journal article" date="2008" name="Int. J. Syst. Evol. Microbiol.">
        <title>Amphritea japonica sp. nov. and Amphritea balenae sp. nov., isolated from the sediment adjacent to sperm whale carcasses off Kagoshima, Japan.</title>
        <authorList>
            <person name="Miyazaki M."/>
            <person name="Nogi Y."/>
            <person name="Fujiwara Y."/>
            <person name="Kawato M."/>
            <person name="Nagahama T."/>
            <person name="Kubokawa K."/>
            <person name="Horikoshi K."/>
        </authorList>
    </citation>
    <scope>NUCLEOTIDE SEQUENCE [LARGE SCALE GENOMIC DNA]</scope>
    <source>
        <strain evidence="1 2">ATCC BAA-1530</strain>
    </source>
</reference>